<dbReference type="Proteomes" id="UP001472677">
    <property type="component" value="Unassembled WGS sequence"/>
</dbReference>
<dbReference type="PANTHER" id="PTHR34570">
    <property type="entry name" value="OS03G0593100 PROTEIN"/>
    <property type="match status" value="1"/>
</dbReference>
<accession>A0ABR2BGA3</accession>
<feature type="compositionally biased region" description="Polar residues" evidence="1">
    <location>
        <begin position="103"/>
        <end position="117"/>
    </location>
</feature>
<dbReference type="EMBL" id="JBBPBM010000120">
    <property type="protein sequence ID" value="KAK8505958.1"/>
    <property type="molecule type" value="Genomic_DNA"/>
</dbReference>
<comment type="caution">
    <text evidence="2">The sequence shown here is derived from an EMBL/GenBank/DDBJ whole genome shotgun (WGS) entry which is preliminary data.</text>
</comment>
<gene>
    <name evidence="2" type="ORF">V6N12_074021</name>
</gene>
<keyword evidence="3" id="KW-1185">Reference proteome</keyword>
<name>A0ABR2BGA3_9ROSI</name>
<sequence>MMGGQGGDPTMVTSSIALLQERFRQLQKVREKREEKELLKLFSEPDRAESIKRYEPNGFLSTFEPEVALPSRRPQQDSLALGLNSLSRQTDFRGMAIPASTSLWPNSAATSSTSKYYENSDVDTSLHL</sequence>
<protein>
    <submittedName>
        <fullName evidence="2">Uncharacterized protein</fullName>
    </submittedName>
</protein>
<evidence type="ECO:0000313" key="3">
    <source>
        <dbReference type="Proteomes" id="UP001472677"/>
    </source>
</evidence>
<proteinExistence type="predicted"/>
<evidence type="ECO:0000256" key="1">
    <source>
        <dbReference type="SAM" id="MobiDB-lite"/>
    </source>
</evidence>
<feature type="region of interest" description="Disordered" evidence="1">
    <location>
        <begin position="103"/>
        <end position="128"/>
    </location>
</feature>
<reference evidence="2 3" key="1">
    <citation type="journal article" date="2024" name="G3 (Bethesda)">
        <title>Genome assembly of Hibiscus sabdariffa L. provides insights into metabolisms of medicinal natural products.</title>
        <authorList>
            <person name="Kim T."/>
        </authorList>
    </citation>
    <scope>NUCLEOTIDE SEQUENCE [LARGE SCALE GENOMIC DNA]</scope>
    <source>
        <strain evidence="2">TK-2024</strain>
        <tissue evidence="2">Old leaves</tissue>
    </source>
</reference>
<dbReference type="PANTHER" id="PTHR34570:SF20">
    <property type="entry name" value="MYB-CC TYPE TRANSCRIPTION FACTOR LHEQLE-CONTAINING DOMAIN-CONTAINING PROTEIN"/>
    <property type="match status" value="1"/>
</dbReference>
<organism evidence="2 3">
    <name type="scientific">Hibiscus sabdariffa</name>
    <name type="common">roselle</name>
    <dbReference type="NCBI Taxonomy" id="183260"/>
    <lineage>
        <taxon>Eukaryota</taxon>
        <taxon>Viridiplantae</taxon>
        <taxon>Streptophyta</taxon>
        <taxon>Embryophyta</taxon>
        <taxon>Tracheophyta</taxon>
        <taxon>Spermatophyta</taxon>
        <taxon>Magnoliopsida</taxon>
        <taxon>eudicotyledons</taxon>
        <taxon>Gunneridae</taxon>
        <taxon>Pentapetalae</taxon>
        <taxon>rosids</taxon>
        <taxon>malvids</taxon>
        <taxon>Malvales</taxon>
        <taxon>Malvaceae</taxon>
        <taxon>Malvoideae</taxon>
        <taxon>Hibiscus</taxon>
    </lineage>
</organism>
<evidence type="ECO:0000313" key="2">
    <source>
        <dbReference type="EMBL" id="KAK8505958.1"/>
    </source>
</evidence>